<evidence type="ECO:0000313" key="3">
    <source>
        <dbReference type="Proteomes" id="UP000006034"/>
    </source>
</evidence>
<proteinExistence type="predicted"/>
<protein>
    <submittedName>
        <fullName evidence="2">Uncharacterized protein</fullName>
    </submittedName>
</protein>
<accession>E5Y1F7</accession>
<dbReference type="STRING" id="563192.HMPREF0179_00016"/>
<sequence length="299" mass="33303">MRKYVIPNIRLGATSFLLHETYVPAVRFAAERCDDVALLLVEPGERNEYLATPGEIAELGRIIAGERATLHVHLPTDADFDTWEGARSMIGKIRRVAELTGPLDPHSFVLHVDFPSLHGTGGEPSAEQQEWTAEALREIAACLPAPERLAVENLETYAPSFWDRWLAGTPYSRCLDVGHIWKDGGDPAPVLAAWLPRVRVIHLHGLEPRGSEADAAKPQGQQKAPEKLAERNLSRLFGPRPRDHKSLRLMPPEFVDDVMHPLWKTGFSGVLNLEVFSVEDFTASHAVLMQSWERYAASS</sequence>
<dbReference type="AlphaFoldDB" id="E5Y1F7"/>
<reference evidence="2 3" key="2">
    <citation type="submission" date="2013-04" db="EMBL/GenBank/DDBJ databases">
        <title>The Genome Sequence of Bilophila wadsworthia 3_1_6.</title>
        <authorList>
            <consortium name="The Broad Institute Genomics Platform"/>
            <person name="Earl A."/>
            <person name="Ward D."/>
            <person name="Feldgarden M."/>
            <person name="Gevers D."/>
            <person name="Sibley C."/>
            <person name="Strauss J."/>
            <person name="Allen-Vercoe E."/>
            <person name="Walker B."/>
            <person name="Young S."/>
            <person name="Zeng Q."/>
            <person name="Gargeya S."/>
            <person name="Fitzgerald M."/>
            <person name="Haas B."/>
            <person name="Abouelleil A."/>
            <person name="Allen A.W."/>
            <person name="Alvarado L."/>
            <person name="Arachchi H.M."/>
            <person name="Berlin A.M."/>
            <person name="Chapman S.B."/>
            <person name="Gainer-Dewar J."/>
            <person name="Goldberg J."/>
            <person name="Griggs A."/>
            <person name="Gujja S."/>
            <person name="Hansen M."/>
            <person name="Howarth C."/>
            <person name="Imamovic A."/>
            <person name="Ireland A."/>
            <person name="Larimer J."/>
            <person name="McCowan C."/>
            <person name="Murphy C."/>
            <person name="Pearson M."/>
            <person name="Poon T.W."/>
            <person name="Priest M."/>
            <person name="Roberts A."/>
            <person name="Saif S."/>
            <person name="Shea T."/>
            <person name="Sisk P."/>
            <person name="Sykes S."/>
            <person name="Wortman J."/>
            <person name="Nusbaum C."/>
            <person name="Birren B."/>
        </authorList>
    </citation>
    <scope>NUCLEOTIDE SEQUENCE [LARGE SCALE GENOMIC DNA]</scope>
    <source>
        <strain evidence="2 3">3_1_6</strain>
    </source>
</reference>
<dbReference type="GeneID" id="78087179"/>
<dbReference type="eggNOG" id="COG1082">
    <property type="taxonomic scope" value="Bacteria"/>
</dbReference>
<dbReference type="NCBIfam" id="NF041277">
    <property type="entry name" value="coba_remo_CbiR"/>
    <property type="match status" value="1"/>
</dbReference>
<organism evidence="2 3">
    <name type="scientific">Bilophila wadsworthia (strain 3_1_6)</name>
    <dbReference type="NCBI Taxonomy" id="563192"/>
    <lineage>
        <taxon>Bacteria</taxon>
        <taxon>Pseudomonadati</taxon>
        <taxon>Thermodesulfobacteriota</taxon>
        <taxon>Desulfovibrionia</taxon>
        <taxon>Desulfovibrionales</taxon>
        <taxon>Desulfovibrionaceae</taxon>
        <taxon>Bilophila</taxon>
    </lineage>
</organism>
<reference evidence="2 3" key="1">
    <citation type="submission" date="2010-10" db="EMBL/GenBank/DDBJ databases">
        <authorList>
            <consortium name="The Broad Institute Genome Sequencing Platform"/>
            <person name="Ward D."/>
            <person name="Earl A."/>
            <person name="Feldgarden M."/>
            <person name="Young S.K."/>
            <person name="Gargeya S."/>
            <person name="Zeng Q."/>
            <person name="Alvarado L."/>
            <person name="Berlin A."/>
            <person name="Bochicchio J."/>
            <person name="Chapman S.B."/>
            <person name="Chen Z."/>
            <person name="Freedman E."/>
            <person name="Gellesch M."/>
            <person name="Goldberg J."/>
            <person name="Griggs A."/>
            <person name="Gujja S."/>
            <person name="Heilman E."/>
            <person name="Heiman D."/>
            <person name="Howarth C."/>
            <person name="Mehta T."/>
            <person name="Neiman D."/>
            <person name="Pearson M."/>
            <person name="Roberts A."/>
            <person name="Saif S."/>
            <person name="Shea T."/>
            <person name="Shenoy N."/>
            <person name="Sisk P."/>
            <person name="Stolte C."/>
            <person name="Sykes S."/>
            <person name="White J."/>
            <person name="Yandava C."/>
            <person name="Allen-Vercoe E."/>
            <person name="Sibley C."/>
            <person name="Ambrose C.E."/>
            <person name="Strauss J."/>
            <person name="Daigneault M."/>
            <person name="Haas B."/>
            <person name="Nusbaum C."/>
            <person name="Birren B."/>
        </authorList>
    </citation>
    <scope>NUCLEOTIDE SEQUENCE [LARGE SCALE GENOMIC DNA]</scope>
    <source>
        <strain evidence="2 3">3_1_6</strain>
    </source>
</reference>
<keyword evidence="3" id="KW-1185">Reference proteome</keyword>
<dbReference type="RefSeq" id="WP_005023840.1">
    <property type="nucleotide sequence ID" value="NZ_KE150239.1"/>
</dbReference>
<dbReference type="Gene3D" id="3.20.20.150">
    <property type="entry name" value="Divalent-metal-dependent TIM barrel enzymes"/>
    <property type="match status" value="1"/>
</dbReference>
<dbReference type="Proteomes" id="UP000006034">
    <property type="component" value="Unassembled WGS sequence"/>
</dbReference>
<dbReference type="SUPFAM" id="SSF51658">
    <property type="entry name" value="Xylose isomerase-like"/>
    <property type="match status" value="1"/>
</dbReference>
<dbReference type="InterPro" id="IPR036237">
    <property type="entry name" value="Xyl_isomerase-like_sf"/>
</dbReference>
<dbReference type="OrthoDB" id="9792261at2"/>
<gene>
    <name evidence="2" type="ORF">HMPREF0179_00016</name>
</gene>
<feature type="compositionally biased region" description="Basic and acidic residues" evidence="1">
    <location>
        <begin position="224"/>
        <end position="233"/>
    </location>
</feature>
<dbReference type="EMBL" id="ADCP02000002">
    <property type="protein sequence ID" value="EFV46162.1"/>
    <property type="molecule type" value="Genomic_DNA"/>
</dbReference>
<evidence type="ECO:0000313" key="2">
    <source>
        <dbReference type="EMBL" id="EFV46162.1"/>
    </source>
</evidence>
<comment type="caution">
    <text evidence="2">The sequence shown here is derived from an EMBL/GenBank/DDBJ whole genome shotgun (WGS) entry which is preliminary data.</text>
</comment>
<feature type="region of interest" description="Disordered" evidence="1">
    <location>
        <begin position="209"/>
        <end position="238"/>
    </location>
</feature>
<name>E5Y1F7_BILW3</name>
<dbReference type="HOGENOM" id="CLU_078439_0_0_7"/>
<evidence type="ECO:0000256" key="1">
    <source>
        <dbReference type="SAM" id="MobiDB-lite"/>
    </source>
</evidence>